<protein>
    <submittedName>
        <fullName evidence="1">Uncharacterized protein</fullName>
    </submittedName>
</protein>
<dbReference type="InterPro" id="IPR002083">
    <property type="entry name" value="MATH/TRAF_dom"/>
</dbReference>
<dbReference type="SUPFAM" id="SSF49599">
    <property type="entry name" value="TRAF domain-like"/>
    <property type="match status" value="1"/>
</dbReference>
<sequence length="74" mass="8475">MNNDAGFVLCVRGYNRFCNRKDLEASCFLKDDCLKIECNIGVVVTSCNDSSKLNKIQVPESDMREQFSSLEFWV</sequence>
<keyword evidence="2" id="KW-1185">Reference proteome</keyword>
<dbReference type="CDD" id="cd00121">
    <property type="entry name" value="MATH"/>
    <property type="match status" value="1"/>
</dbReference>
<dbReference type="AlphaFoldDB" id="A0A0S3T845"/>
<evidence type="ECO:0000313" key="2">
    <source>
        <dbReference type="Proteomes" id="UP000291084"/>
    </source>
</evidence>
<organism evidence="1 2">
    <name type="scientific">Vigna angularis var. angularis</name>
    <dbReference type="NCBI Taxonomy" id="157739"/>
    <lineage>
        <taxon>Eukaryota</taxon>
        <taxon>Viridiplantae</taxon>
        <taxon>Streptophyta</taxon>
        <taxon>Embryophyta</taxon>
        <taxon>Tracheophyta</taxon>
        <taxon>Spermatophyta</taxon>
        <taxon>Magnoliopsida</taxon>
        <taxon>eudicotyledons</taxon>
        <taxon>Gunneridae</taxon>
        <taxon>Pentapetalae</taxon>
        <taxon>rosids</taxon>
        <taxon>fabids</taxon>
        <taxon>Fabales</taxon>
        <taxon>Fabaceae</taxon>
        <taxon>Papilionoideae</taxon>
        <taxon>50 kb inversion clade</taxon>
        <taxon>NPAAA clade</taxon>
        <taxon>indigoferoid/millettioid clade</taxon>
        <taxon>Phaseoleae</taxon>
        <taxon>Vigna</taxon>
    </lineage>
</organism>
<dbReference type="InterPro" id="IPR008974">
    <property type="entry name" value="TRAF-like"/>
</dbReference>
<accession>A0A0S3T845</accession>
<dbReference type="Gene3D" id="2.60.210.10">
    <property type="entry name" value="Apoptosis, Tumor Necrosis Factor Receptor Associated Protein 2, Chain A"/>
    <property type="match status" value="1"/>
</dbReference>
<reference evidence="1 2" key="1">
    <citation type="journal article" date="2015" name="Sci. Rep.">
        <title>The power of single molecule real-time sequencing technology in the de novo assembly of a eukaryotic genome.</title>
        <authorList>
            <person name="Sakai H."/>
            <person name="Naito K."/>
            <person name="Ogiso-Tanaka E."/>
            <person name="Takahashi Y."/>
            <person name="Iseki K."/>
            <person name="Muto C."/>
            <person name="Satou K."/>
            <person name="Teruya K."/>
            <person name="Shiroma A."/>
            <person name="Shimoji M."/>
            <person name="Hirano T."/>
            <person name="Itoh T."/>
            <person name="Kaga A."/>
            <person name="Tomooka N."/>
        </authorList>
    </citation>
    <scope>NUCLEOTIDE SEQUENCE [LARGE SCALE GENOMIC DNA]</scope>
    <source>
        <strain evidence="2">cv. Shumari</strain>
    </source>
</reference>
<dbReference type="Proteomes" id="UP000291084">
    <property type="component" value="Chromosome 11"/>
</dbReference>
<name>A0A0S3T845_PHAAN</name>
<proteinExistence type="predicted"/>
<dbReference type="EMBL" id="AP015044">
    <property type="protein sequence ID" value="BAU01410.1"/>
    <property type="molecule type" value="Genomic_DNA"/>
</dbReference>
<evidence type="ECO:0000313" key="1">
    <source>
        <dbReference type="EMBL" id="BAU01410.1"/>
    </source>
</evidence>
<gene>
    <name evidence="1" type="primary">Vigan.11G063500</name>
    <name evidence="1" type="ORF">VIGAN_11063500</name>
</gene>